<protein>
    <submittedName>
        <fullName evidence="1">DNA primase subunit</fullName>
    </submittedName>
</protein>
<organism evidence="1 2">
    <name type="scientific">Acinetobacter phage vB_ApiM_fHyAci03</name>
    <dbReference type="NCBI Taxonomy" id="2269366"/>
    <lineage>
        <taxon>Viruses</taxon>
        <taxon>Duplodnaviria</taxon>
        <taxon>Heunggongvirae</taxon>
        <taxon>Uroviricota</taxon>
        <taxon>Caudoviricetes</taxon>
        <taxon>Pantevenvirales</taxon>
        <taxon>Straboviridae</taxon>
        <taxon>Twarogvirinae</taxon>
        <taxon>Lazarusvirus</taxon>
        <taxon>Lazarusvirus fhyacithree</taxon>
    </lineage>
</organism>
<gene>
    <name evidence="1" type="ORF">Ac3_057</name>
</gene>
<dbReference type="SUPFAM" id="SSF56731">
    <property type="entry name" value="DNA primase core"/>
    <property type="match status" value="1"/>
</dbReference>
<accession>A0A345AUP3</accession>
<evidence type="ECO:0000313" key="2">
    <source>
        <dbReference type="Proteomes" id="UP000255697"/>
    </source>
</evidence>
<keyword evidence="2" id="KW-1185">Reference proteome</keyword>
<dbReference type="InterPro" id="IPR046392">
    <property type="entry name" value="PRIMASE_T4"/>
</dbReference>
<sequence length="343" mass="39912">MSSWIDNDYAIRLLSYERNYKLIPGMPIRINCACPVCGDSQKDPHKARFWYFHHDNTTFVHCYNCDYSSRFDRFLQERDEELYREYMMEKFKESGSGTSSRSAPVEVSEKLTTTFKVIEKLNYSTRIDTLPDSHPIVKYVSDRAIPKEKWNRLWFTAQWQDLCNSIKPGTFETPKPEYRLVIPIFNKKGEIESIQGRALKPSNIKYMTIKAHEHASKVYGQDTIDESKDFVFVMEGPIDSLFLENALAITGGSLSLDQVPYADKRIWVLDNECRHPDTIKRMKKLIDAGERVCFWDNAPWQSKDVNDMIVKEGAKASDIQEYILQNSESGLMAQVRMTQFCKI</sequence>
<reference evidence="2" key="1">
    <citation type="submission" date="2018-06" db="EMBL/GenBank/DDBJ databases">
        <title>Whole genome analysis of phage vB_ApiM_fHyAci03 infecting Acinetobacter pittii.</title>
        <authorList>
            <person name="Kiljunen S."/>
            <person name="Wicklund A."/>
            <person name="Skurnik M."/>
        </authorList>
    </citation>
    <scope>NUCLEOTIDE SEQUENCE [LARGE SCALE GENOMIC DNA]</scope>
</reference>
<dbReference type="HAMAP" id="MF_04157">
    <property type="entry name" value="PRIMASE_T4"/>
    <property type="match status" value="1"/>
</dbReference>
<dbReference type="Proteomes" id="UP000255697">
    <property type="component" value="Segment"/>
</dbReference>
<evidence type="ECO:0000313" key="1">
    <source>
        <dbReference type="EMBL" id="AXF40626.1"/>
    </source>
</evidence>
<dbReference type="EMBL" id="MH460829">
    <property type="protein sequence ID" value="AXF40626.1"/>
    <property type="molecule type" value="Genomic_DNA"/>
</dbReference>
<name>A0A345AUP3_9CAUD</name>
<proteinExistence type="inferred from homology"/>